<dbReference type="InterPro" id="IPR029058">
    <property type="entry name" value="AB_hydrolase_fold"/>
</dbReference>
<dbReference type="PANTHER" id="PTHR11802">
    <property type="entry name" value="SERINE PROTEASE FAMILY S10 SERINE CARBOXYPEPTIDASE"/>
    <property type="match status" value="1"/>
</dbReference>
<dbReference type="VEuPathDB" id="FungiDB:AB675_7936"/>
<dbReference type="PROSITE" id="PS00131">
    <property type="entry name" value="CARBOXYPEPT_SER_SER"/>
    <property type="match status" value="1"/>
</dbReference>
<dbReference type="EMBL" id="LFJN01000010">
    <property type="protein sequence ID" value="KPI41344.1"/>
    <property type="molecule type" value="Genomic_DNA"/>
</dbReference>
<dbReference type="EC" id="3.4.16.-" evidence="6"/>
<dbReference type="Pfam" id="PF00450">
    <property type="entry name" value="Peptidase_S10"/>
    <property type="match status" value="1"/>
</dbReference>
<name>A0A0N1P033_9EURO</name>
<organism evidence="8 9">
    <name type="scientific">Cyphellophora attinorum</name>
    <dbReference type="NCBI Taxonomy" id="1664694"/>
    <lineage>
        <taxon>Eukaryota</taxon>
        <taxon>Fungi</taxon>
        <taxon>Dikarya</taxon>
        <taxon>Ascomycota</taxon>
        <taxon>Pezizomycotina</taxon>
        <taxon>Eurotiomycetes</taxon>
        <taxon>Chaetothyriomycetidae</taxon>
        <taxon>Chaetothyriales</taxon>
        <taxon>Cyphellophoraceae</taxon>
        <taxon>Cyphellophora</taxon>
    </lineage>
</organism>
<dbReference type="GO" id="GO:0004185">
    <property type="term" value="F:serine-type carboxypeptidase activity"/>
    <property type="evidence" value="ECO:0007669"/>
    <property type="project" value="UniProtKB-UniRule"/>
</dbReference>
<evidence type="ECO:0000256" key="7">
    <source>
        <dbReference type="SAM" id="MobiDB-lite"/>
    </source>
</evidence>
<proteinExistence type="inferred from homology"/>
<keyword evidence="4 6" id="KW-0378">Hydrolase</keyword>
<comment type="caution">
    <text evidence="8">The sequence shown here is derived from an EMBL/GenBank/DDBJ whole genome shotgun (WGS) entry which is preliminary data.</text>
</comment>
<comment type="similarity">
    <text evidence="1 6">Belongs to the peptidase S10 family.</text>
</comment>
<feature type="signal peptide" evidence="6">
    <location>
        <begin position="1"/>
        <end position="20"/>
    </location>
</feature>
<dbReference type="PRINTS" id="PR00724">
    <property type="entry name" value="CRBOXYPTASEC"/>
</dbReference>
<evidence type="ECO:0000256" key="6">
    <source>
        <dbReference type="RuleBase" id="RU361156"/>
    </source>
</evidence>
<keyword evidence="2 6" id="KW-0121">Carboxypeptidase</keyword>
<dbReference type="RefSeq" id="XP_018001307.1">
    <property type="nucleotide sequence ID" value="XM_018148342.1"/>
</dbReference>
<evidence type="ECO:0000256" key="4">
    <source>
        <dbReference type="ARBA" id="ARBA00022801"/>
    </source>
</evidence>
<evidence type="ECO:0000256" key="2">
    <source>
        <dbReference type="ARBA" id="ARBA00022645"/>
    </source>
</evidence>
<sequence>MLLRASLAGALLAIAPLAQAAFNKAAINAFNIEHPRRYDQIRHPAMPERSNLEKRDSKFLNSNTQKFVVNGTGIPEVDFDIGESYAGLLPVSQAANDSRQLFFWFFPTTNPDAGNEVTIWFNGGPGCSSLSGLLTENGPFLWQEGTLAPTPNTYSWSNLTNMLFVEQPIGVGYTQGTPNITNEVELGLEFIGFYQNFVDAFALDGVTTYITGESYAGYYVPYVADAFITAADDKYYKLGGVAINDPIIGDGTIQQQVVIYPYIEYWNNLMNINQSYLDALRWTHEYCNYSSYLNEYFTFPPPSGAFPVLPDPYADTDPNSNYTCDIFDYAYYAALLANPCFNIYHITDMCPHPYSQLGIVNTGDYSPPGAQVYFNRTDVQDAINAPHVDWYQCTPVNVFGGPSDNQSLSDRSLAPAQNEVLQRVIEYTNNTIIGVGRLDFLLAPNGTLFALQNATWNGAQGFQSYPQDKTFYTPYHDETNGGRLSEAGVVGQWGAERGLTYYEVQLAGHELPGYSAGSGYRVLELLLGRIKSLDEVSNFSTQEDQGDLGNNATLTMKREL</sequence>
<dbReference type="AlphaFoldDB" id="A0A0N1P033"/>
<dbReference type="STRING" id="1664694.A0A0N1P033"/>
<dbReference type="GO" id="GO:0006508">
    <property type="term" value="P:proteolysis"/>
    <property type="evidence" value="ECO:0007669"/>
    <property type="project" value="UniProtKB-KW"/>
</dbReference>
<dbReference type="Gene3D" id="3.40.50.1820">
    <property type="entry name" value="alpha/beta hydrolase"/>
    <property type="match status" value="1"/>
</dbReference>
<evidence type="ECO:0000256" key="1">
    <source>
        <dbReference type="ARBA" id="ARBA00009431"/>
    </source>
</evidence>
<evidence type="ECO:0000313" key="8">
    <source>
        <dbReference type="EMBL" id="KPI41344.1"/>
    </source>
</evidence>
<dbReference type="OrthoDB" id="443318at2759"/>
<keyword evidence="5" id="KW-0325">Glycoprotein</keyword>
<keyword evidence="3 6" id="KW-0645">Protease</keyword>
<dbReference type="PANTHER" id="PTHR11802:SF479">
    <property type="entry name" value="CARBOXYPEPTIDASE"/>
    <property type="match status" value="1"/>
</dbReference>
<keyword evidence="6" id="KW-0732">Signal</keyword>
<reference evidence="8 9" key="1">
    <citation type="submission" date="2015-06" db="EMBL/GenBank/DDBJ databases">
        <title>Draft genome of the ant-associated black yeast Phialophora attae CBS 131958.</title>
        <authorList>
            <person name="Moreno L.F."/>
            <person name="Stielow B.J."/>
            <person name="de Hoog S."/>
            <person name="Vicente V.A."/>
            <person name="Weiss V.A."/>
            <person name="de Vries M."/>
            <person name="Cruz L.M."/>
            <person name="Souza E.M."/>
        </authorList>
    </citation>
    <scope>NUCLEOTIDE SEQUENCE [LARGE SCALE GENOMIC DNA]</scope>
    <source>
        <strain evidence="8 9">CBS 131958</strain>
    </source>
</reference>
<feature type="chain" id="PRO_5006517986" description="Carboxypeptidase" evidence="6">
    <location>
        <begin position="21"/>
        <end position="560"/>
    </location>
</feature>
<evidence type="ECO:0000256" key="3">
    <source>
        <dbReference type="ARBA" id="ARBA00022670"/>
    </source>
</evidence>
<accession>A0A0N1P033</accession>
<dbReference type="GeneID" id="28740222"/>
<dbReference type="Proteomes" id="UP000038010">
    <property type="component" value="Unassembled WGS sequence"/>
</dbReference>
<dbReference type="InterPro" id="IPR018202">
    <property type="entry name" value="Ser_caboxypep_ser_AS"/>
</dbReference>
<feature type="region of interest" description="Disordered" evidence="7">
    <location>
        <begin position="539"/>
        <end position="560"/>
    </location>
</feature>
<dbReference type="InterPro" id="IPR001563">
    <property type="entry name" value="Peptidase_S10"/>
</dbReference>
<gene>
    <name evidence="8" type="ORF">AB675_7936</name>
</gene>
<evidence type="ECO:0000313" key="9">
    <source>
        <dbReference type="Proteomes" id="UP000038010"/>
    </source>
</evidence>
<protein>
    <recommendedName>
        <fullName evidence="6">Carboxypeptidase</fullName>
        <ecNumber evidence="6">3.4.16.-</ecNumber>
    </recommendedName>
</protein>
<feature type="compositionally biased region" description="Polar residues" evidence="7">
    <location>
        <begin position="539"/>
        <end position="554"/>
    </location>
</feature>
<evidence type="ECO:0000256" key="5">
    <source>
        <dbReference type="ARBA" id="ARBA00023180"/>
    </source>
</evidence>
<dbReference type="SUPFAM" id="SSF53474">
    <property type="entry name" value="alpha/beta-Hydrolases"/>
    <property type="match status" value="1"/>
</dbReference>
<keyword evidence="9" id="KW-1185">Reference proteome</keyword>